<evidence type="ECO:0000256" key="2">
    <source>
        <dbReference type="ARBA" id="ARBA00039122"/>
    </source>
</evidence>
<protein>
    <recommendedName>
        <fullName evidence="3">Putative succinate-semialdehyde dehydrogenase [NADP(+)] 2</fullName>
        <ecNumber evidence="2">1.2.1.79</ecNumber>
    </recommendedName>
</protein>
<dbReference type="Pfam" id="PF00171">
    <property type="entry name" value="Aldedh"/>
    <property type="match status" value="1"/>
</dbReference>
<feature type="region of interest" description="Disordered" evidence="7">
    <location>
        <begin position="1"/>
        <end position="32"/>
    </location>
</feature>
<dbReference type="SUPFAM" id="SSF53720">
    <property type="entry name" value="ALDH-like"/>
    <property type="match status" value="1"/>
</dbReference>
<keyword evidence="10" id="KW-1185">Reference proteome</keyword>
<comment type="catalytic activity">
    <reaction evidence="4">
        <text>succinate semialdehyde + NADP(+) + H2O = succinate + NADPH + 2 H(+)</text>
        <dbReference type="Rhea" id="RHEA:13213"/>
        <dbReference type="ChEBI" id="CHEBI:15377"/>
        <dbReference type="ChEBI" id="CHEBI:15378"/>
        <dbReference type="ChEBI" id="CHEBI:30031"/>
        <dbReference type="ChEBI" id="CHEBI:57706"/>
        <dbReference type="ChEBI" id="CHEBI:57783"/>
        <dbReference type="ChEBI" id="CHEBI:58349"/>
        <dbReference type="EC" id="1.2.1.79"/>
    </reaction>
</comment>
<dbReference type="InterPro" id="IPR015590">
    <property type="entry name" value="Aldehyde_DH_dom"/>
</dbReference>
<dbReference type="Proteomes" id="UP000467379">
    <property type="component" value="Plasmid pJCM12687"/>
</dbReference>
<keyword evidence="9" id="KW-0614">Plasmid</keyword>
<dbReference type="InterPro" id="IPR016161">
    <property type="entry name" value="Ald_DH/histidinol_DH"/>
</dbReference>
<dbReference type="Gene3D" id="3.40.309.10">
    <property type="entry name" value="Aldehyde Dehydrogenase, Chain A, domain 2"/>
    <property type="match status" value="1"/>
</dbReference>
<dbReference type="PROSITE" id="PS00687">
    <property type="entry name" value="ALDEHYDE_DEHYDR_GLU"/>
    <property type="match status" value="1"/>
</dbReference>
<evidence type="ECO:0000256" key="4">
    <source>
        <dbReference type="ARBA" id="ARBA00048559"/>
    </source>
</evidence>
<dbReference type="Gene3D" id="3.40.605.10">
    <property type="entry name" value="Aldehyde Dehydrogenase, Chain A, domain 1"/>
    <property type="match status" value="1"/>
</dbReference>
<keyword evidence="1 6" id="KW-0560">Oxidoreductase</keyword>
<dbReference type="EC" id="1.2.1.79" evidence="2"/>
<evidence type="ECO:0000256" key="3">
    <source>
        <dbReference type="ARBA" id="ARBA00039663"/>
    </source>
</evidence>
<organism evidence="9 10">
    <name type="scientific">Mycobacterium branderi</name>
    <dbReference type="NCBI Taxonomy" id="43348"/>
    <lineage>
        <taxon>Bacteria</taxon>
        <taxon>Bacillati</taxon>
        <taxon>Actinomycetota</taxon>
        <taxon>Actinomycetes</taxon>
        <taxon>Mycobacteriales</taxon>
        <taxon>Mycobacteriaceae</taxon>
        <taxon>Mycobacterium</taxon>
    </lineage>
</organism>
<feature type="domain" description="Aldehyde dehydrogenase" evidence="8">
    <location>
        <begin position="21"/>
        <end position="478"/>
    </location>
</feature>
<evidence type="ECO:0000256" key="6">
    <source>
        <dbReference type="RuleBase" id="RU003345"/>
    </source>
</evidence>
<evidence type="ECO:0000313" key="9">
    <source>
        <dbReference type="EMBL" id="BBZ14956.1"/>
    </source>
</evidence>
<evidence type="ECO:0000256" key="1">
    <source>
        <dbReference type="ARBA" id="ARBA00023002"/>
    </source>
</evidence>
<evidence type="ECO:0000256" key="7">
    <source>
        <dbReference type="SAM" id="MobiDB-lite"/>
    </source>
</evidence>
<name>A0ABN6BE85_9MYCO</name>
<geneLocation type="plasmid" evidence="9 10">
    <name>pJCM12687</name>
</geneLocation>
<dbReference type="EMBL" id="AP022607">
    <property type="protein sequence ID" value="BBZ14956.1"/>
    <property type="molecule type" value="Genomic_DNA"/>
</dbReference>
<evidence type="ECO:0000313" key="10">
    <source>
        <dbReference type="Proteomes" id="UP000467379"/>
    </source>
</evidence>
<gene>
    <name evidence="9" type="ORF">MBRA_51510</name>
</gene>
<accession>A0ABN6BE85</accession>
<reference evidence="9 10" key="1">
    <citation type="journal article" date="2019" name="Emerg. Microbes Infect.">
        <title>Comprehensive subspecies identification of 175 nontuberculous mycobacteria species based on 7547 genomic profiles.</title>
        <authorList>
            <person name="Matsumoto Y."/>
            <person name="Kinjo T."/>
            <person name="Motooka D."/>
            <person name="Nabeya D."/>
            <person name="Jung N."/>
            <person name="Uechi K."/>
            <person name="Horii T."/>
            <person name="Iida T."/>
            <person name="Fujita J."/>
            <person name="Nakamura S."/>
        </authorList>
    </citation>
    <scope>NUCLEOTIDE SEQUENCE [LARGE SCALE GENOMIC DNA]</scope>
    <source>
        <strain evidence="9 10">JCM 12687</strain>
        <plasmid evidence="9">pJCM12687</plasmid>
    </source>
</reference>
<sequence>MPDSLPTPRLIIGPQELTSGSGGSYEHHDPATGNVQADVPLAGAADVDAAVAAARTAFPAWRDLDLNRRRDILLEIARKVLADQERLAAIATREMGMPNALAGTAAHLAADWFTYYAGWIGKCGGDVVPVPAGDAFDYVRDEPLGVIGAIIPWNGPLVSIGMKVAPALAAGNCVVLKPPENAPFTALRFAEIAADAGLPPGVFNVIPGTGEAGAALCAHPGVDKITFTGGGETARKVLTAAAQALTPVTLELGGKSANIVFPDADLDAAVAMAIGAGLVTLSGQGCMLPTRLLVHNDIYDDVVSRVTAGAQLLTVGDPWEPTTVMGPLATAAQLERVSAAVDSAVRDGSGTLLGGGARPSGLGSGYFYCPTVFGDVDPASDLAQKEIFGPVLSILRFGSDDEAVQLANDTPYGLAAYVHTRDLRRAHVLAAALDAGGVAVNGFPIVPSGAPFGGVKQSGFGREGGIWGLREFQRTKNVYIGLQ</sequence>
<feature type="active site" evidence="5">
    <location>
        <position position="251"/>
    </location>
</feature>
<dbReference type="InterPro" id="IPR016163">
    <property type="entry name" value="Ald_DH_C"/>
</dbReference>
<proteinExistence type="inferred from homology"/>
<dbReference type="PANTHER" id="PTHR11699">
    <property type="entry name" value="ALDEHYDE DEHYDROGENASE-RELATED"/>
    <property type="match status" value="1"/>
</dbReference>
<evidence type="ECO:0000256" key="5">
    <source>
        <dbReference type="PROSITE-ProRule" id="PRU10007"/>
    </source>
</evidence>
<evidence type="ECO:0000259" key="8">
    <source>
        <dbReference type="Pfam" id="PF00171"/>
    </source>
</evidence>
<dbReference type="InterPro" id="IPR029510">
    <property type="entry name" value="Ald_DH_CS_GLU"/>
</dbReference>
<dbReference type="InterPro" id="IPR016162">
    <property type="entry name" value="Ald_DH_N"/>
</dbReference>
<comment type="similarity">
    <text evidence="6">Belongs to the aldehyde dehydrogenase family.</text>
</comment>